<dbReference type="Proteomes" id="UP001165960">
    <property type="component" value="Unassembled WGS sequence"/>
</dbReference>
<sequence length="162" mass="18159">MKDSSTALESIQGHRHQASFYPTGHADIHLADIVFFNIRDTVQEHRPQTFKNLYLGVLYHDSLFGWQMVADLFVQMVSHGNMGNQSQKNKHLPPCAIATYQPIKPMTDEKYHLQNMATITCILFASTPTTSNCGEVNSLVLDTLLSTRESSAAYVNLLVFLA</sequence>
<organism evidence="1 2">
    <name type="scientific">Entomophthora muscae</name>
    <dbReference type="NCBI Taxonomy" id="34485"/>
    <lineage>
        <taxon>Eukaryota</taxon>
        <taxon>Fungi</taxon>
        <taxon>Fungi incertae sedis</taxon>
        <taxon>Zoopagomycota</taxon>
        <taxon>Entomophthoromycotina</taxon>
        <taxon>Entomophthoromycetes</taxon>
        <taxon>Entomophthorales</taxon>
        <taxon>Entomophthoraceae</taxon>
        <taxon>Entomophthora</taxon>
    </lineage>
</organism>
<comment type="caution">
    <text evidence="1">The sequence shown here is derived from an EMBL/GenBank/DDBJ whole genome shotgun (WGS) entry which is preliminary data.</text>
</comment>
<accession>A0ACC2SB44</accession>
<evidence type="ECO:0000313" key="1">
    <source>
        <dbReference type="EMBL" id="KAJ9059617.1"/>
    </source>
</evidence>
<evidence type="ECO:0000313" key="2">
    <source>
        <dbReference type="Proteomes" id="UP001165960"/>
    </source>
</evidence>
<gene>
    <name evidence="1" type="ORF">DSO57_1000576</name>
</gene>
<dbReference type="EMBL" id="QTSX02005681">
    <property type="protein sequence ID" value="KAJ9059617.1"/>
    <property type="molecule type" value="Genomic_DNA"/>
</dbReference>
<keyword evidence="2" id="KW-1185">Reference proteome</keyword>
<reference evidence="1" key="1">
    <citation type="submission" date="2022-04" db="EMBL/GenBank/DDBJ databases">
        <title>Genome of the entomopathogenic fungus Entomophthora muscae.</title>
        <authorList>
            <person name="Elya C."/>
            <person name="Lovett B.R."/>
            <person name="Lee E."/>
            <person name="Macias A.M."/>
            <person name="Hajek A.E."/>
            <person name="De Bivort B.L."/>
            <person name="Kasson M.T."/>
            <person name="De Fine Licht H.H."/>
            <person name="Stajich J.E."/>
        </authorList>
    </citation>
    <scope>NUCLEOTIDE SEQUENCE</scope>
    <source>
        <strain evidence="1">Berkeley</strain>
    </source>
</reference>
<protein>
    <submittedName>
        <fullName evidence="1">Uncharacterized protein</fullName>
    </submittedName>
</protein>
<name>A0ACC2SB44_9FUNG</name>
<proteinExistence type="predicted"/>